<evidence type="ECO:0000256" key="1">
    <source>
        <dbReference type="ARBA" id="ARBA00022980"/>
    </source>
</evidence>
<dbReference type="AlphaFoldDB" id="A0A6J6RF66"/>
<evidence type="ECO:0000313" key="4">
    <source>
        <dbReference type="EMBL" id="CAB4721719.1"/>
    </source>
</evidence>
<evidence type="ECO:0000256" key="3">
    <source>
        <dbReference type="SAM" id="MobiDB-lite"/>
    </source>
</evidence>
<dbReference type="EMBL" id="CAEZYN010000032">
    <property type="protein sequence ID" value="CAB4721719.1"/>
    <property type="molecule type" value="Genomic_DNA"/>
</dbReference>
<proteinExistence type="inferred from homology"/>
<organism evidence="4">
    <name type="scientific">freshwater metagenome</name>
    <dbReference type="NCBI Taxonomy" id="449393"/>
    <lineage>
        <taxon>unclassified sequences</taxon>
        <taxon>metagenomes</taxon>
        <taxon>ecological metagenomes</taxon>
    </lineage>
</organism>
<dbReference type="GO" id="GO:0005737">
    <property type="term" value="C:cytoplasm"/>
    <property type="evidence" value="ECO:0007669"/>
    <property type="project" value="UniProtKB-ARBA"/>
</dbReference>
<gene>
    <name evidence="4" type="ORF">UFOPK2715_00483</name>
</gene>
<sequence length="190" mass="20116">MSVKIKLMRLGKIRTPHFRIVIADSRSARNSKAIEEIGRYSPASEPSLIEVNSERVQYWLGVGAQPTEAVTALLKITGDYQKANGLPGSEGTLKLQPARIDKRVAYEAAVKEAMNEPADGATTLKKKAAERLAAKSAPVVEEAAPVAESTPTQEAAPVAESTPTQEAAPVTEAAPEAVVAEATTEETPQA</sequence>
<dbReference type="SUPFAM" id="SSF54565">
    <property type="entry name" value="Ribosomal protein S16"/>
    <property type="match status" value="1"/>
</dbReference>
<name>A0A6J6RF66_9ZZZZ</name>
<dbReference type="Gene3D" id="3.30.1320.10">
    <property type="match status" value="1"/>
</dbReference>
<dbReference type="InterPro" id="IPR023803">
    <property type="entry name" value="Ribosomal_bS16_dom_sf"/>
</dbReference>
<feature type="region of interest" description="Disordered" evidence="3">
    <location>
        <begin position="135"/>
        <end position="190"/>
    </location>
</feature>
<keyword evidence="1" id="KW-0689">Ribosomal protein</keyword>
<dbReference type="Pfam" id="PF00886">
    <property type="entry name" value="Ribosomal_S16"/>
    <property type="match status" value="1"/>
</dbReference>
<dbReference type="GO" id="GO:0003735">
    <property type="term" value="F:structural constituent of ribosome"/>
    <property type="evidence" value="ECO:0007669"/>
    <property type="project" value="InterPro"/>
</dbReference>
<protein>
    <submittedName>
        <fullName evidence="4">Unannotated protein</fullName>
    </submittedName>
</protein>
<accession>A0A6J6RF66</accession>
<dbReference type="NCBIfam" id="TIGR00002">
    <property type="entry name" value="S16"/>
    <property type="match status" value="1"/>
</dbReference>
<dbReference type="NCBIfam" id="NF011093">
    <property type="entry name" value="PRK14520.1"/>
    <property type="match status" value="1"/>
</dbReference>
<reference evidence="4" key="1">
    <citation type="submission" date="2020-05" db="EMBL/GenBank/DDBJ databases">
        <authorList>
            <person name="Chiriac C."/>
            <person name="Salcher M."/>
            <person name="Ghai R."/>
            <person name="Kavagutti S V."/>
        </authorList>
    </citation>
    <scope>NUCLEOTIDE SEQUENCE</scope>
</reference>
<dbReference type="InterPro" id="IPR000307">
    <property type="entry name" value="Ribosomal_bS16"/>
</dbReference>
<feature type="compositionally biased region" description="Low complexity" evidence="3">
    <location>
        <begin position="135"/>
        <end position="152"/>
    </location>
</feature>
<keyword evidence="2" id="KW-0687">Ribonucleoprotein</keyword>
<evidence type="ECO:0000256" key="2">
    <source>
        <dbReference type="ARBA" id="ARBA00023274"/>
    </source>
</evidence>
<dbReference type="HAMAP" id="MF_00385">
    <property type="entry name" value="Ribosomal_bS16"/>
    <property type="match status" value="1"/>
</dbReference>
<dbReference type="PANTHER" id="PTHR12919">
    <property type="entry name" value="30S RIBOSOMAL PROTEIN S16"/>
    <property type="match status" value="1"/>
</dbReference>
<dbReference type="PANTHER" id="PTHR12919:SF20">
    <property type="entry name" value="SMALL RIBOSOMAL SUBUNIT PROTEIN BS16M"/>
    <property type="match status" value="1"/>
</dbReference>
<dbReference type="GO" id="GO:0006412">
    <property type="term" value="P:translation"/>
    <property type="evidence" value="ECO:0007669"/>
    <property type="project" value="InterPro"/>
</dbReference>
<feature type="compositionally biased region" description="Low complexity" evidence="3">
    <location>
        <begin position="162"/>
        <end position="190"/>
    </location>
</feature>
<dbReference type="GO" id="GO:0015935">
    <property type="term" value="C:small ribosomal subunit"/>
    <property type="evidence" value="ECO:0007669"/>
    <property type="project" value="TreeGrafter"/>
</dbReference>